<evidence type="ECO:0000313" key="3">
    <source>
        <dbReference type="EMBL" id="KFD70938.1"/>
    </source>
</evidence>
<reference evidence="2 4" key="1">
    <citation type="journal article" date="2014" name="Nat. Genet.">
        <title>Genome and transcriptome of the porcine whipworm Trichuris suis.</title>
        <authorList>
            <person name="Jex A.R."/>
            <person name="Nejsum P."/>
            <person name="Schwarz E.M."/>
            <person name="Hu L."/>
            <person name="Young N.D."/>
            <person name="Hall R.S."/>
            <person name="Korhonen P.K."/>
            <person name="Liao S."/>
            <person name="Thamsborg S."/>
            <person name="Xia J."/>
            <person name="Xu P."/>
            <person name="Wang S."/>
            <person name="Scheerlinck J.P."/>
            <person name="Hofmann A."/>
            <person name="Sternberg P.W."/>
            <person name="Wang J."/>
            <person name="Gasser R.B."/>
        </authorList>
    </citation>
    <scope>NUCLEOTIDE SEQUENCE [LARGE SCALE GENOMIC DNA]</scope>
    <source>
        <strain evidence="3">DCEP-RM93F</strain>
        <strain evidence="2">DCEP-RM93M</strain>
    </source>
</reference>
<keyword evidence="4" id="KW-1185">Reference proteome</keyword>
<keyword evidence="1" id="KW-1133">Transmembrane helix</keyword>
<evidence type="ECO:0000313" key="4">
    <source>
        <dbReference type="Proteomes" id="UP000030764"/>
    </source>
</evidence>
<dbReference type="Proteomes" id="UP000030758">
    <property type="component" value="Unassembled WGS sequence"/>
</dbReference>
<organism evidence="2 4">
    <name type="scientific">Trichuris suis</name>
    <name type="common">pig whipworm</name>
    <dbReference type="NCBI Taxonomy" id="68888"/>
    <lineage>
        <taxon>Eukaryota</taxon>
        <taxon>Metazoa</taxon>
        <taxon>Ecdysozoa</taxon>
        <taxon>Nematoda</taxon>
        <taxon>Enoplea</taxon>
        <taxon>Dorylaimia</taxon>
        <taxon>Trichinellida</taxon>
        <taxon>Trichuridae</taxon>
        <taxon>Trichuris</taxon>
    </lineage>
</organism>
<keyword evidence="1" id="KW-0812">Transmembrane</keyword>
<accession>A0A085MGR4</accession>
<proteinExistence type="predicted"/>
<feature type="transmembrane region" description="Helical" evidence="1">
    <location>
        <begin position="56"/>
        <end position="77"/>
    </location>
</feature>
<dbReference type="Proteomes" id="UP000030764">
    <property type="component" value="Unassembled WGS sequence"/>
</dbReference>
<keyword evidence="1" id="KW-0472">Membrane</keyword>
<protein>
    <submittedName>
        <fullName evidence="2">Uncharacterized protein</fullName>
    </submittedName>
</protein>
<gene>
    <name evidence="2" type="ORF">M513_02514</name>
    <name evidence="3" type="ORF">M514_02514</name>
</gene>
<dbReference type="EMBL" id="KL363193">
    <property type="protein sequence ID" value="KFD56410.1"/>
    <property type="molecule type" value="Genomic_DNA"/>
</dbReference>
<sequence>MLNCNGDYDCKPDDQCCPNHQCMRCCLSEVFDCGRISPILHLDPKQKLSTIPLCHLITMIAGTVLTVISVLCLAQLYTRRNRFVYAKIATPNYGLAARTKSKGNFKRFIRIYITANVRKLCCLENGTKVKRRTSPTFSFATVSSDYYVIQRVDTTLHWCAYQNEAFDSFDRMETAL</sequence>
<name>A0A085MGR4_9BILA</name>
<evidence type="ECO:0000313" key="2">
    <source>
        <dbReference type="EMBL" id="KFD56410.1"/>
    </source>
</evidence>
<dbReference type="EMBL" id="KL367484">
    <property type="protein sequence ID" value="KFD70938.1"/>
    <property type="molecule type" value="Genomic_DNA"/>
</dbReference>
<dbReference type="AlphaFoldDB" id="A0A085MGR4"/>
<evidence type="ECO:0000256" key="1">
    <source>
        <dbReference type="SAM" id="Phobius"/>
    </source>
</evidence>